<proteinExistence type="inferred from homology"/>
<evidence type="ECO:0000256" key="1">
    <source>
        <dbReference type="ARBA" id="ARBA00004170"/>
    </source>
</evidence>
<name>G8BN90_TETPH</name>
<dbReference type="InterPro" id="IPR042491">
    <property type="entry name" value="Vps35_C"/>
</dbReference>
<evidence type="ECO:0000313" key="8">
    <source>
        <dbReference type="Proteomes" id="UP000005666"/>
    </source>
</evidence>
<evidence type="ECO:0000256" key="5">
    <source>
        <dbReference type="ARBA" id="ARBA00023136"/>
    </source>
</evidence>
<reference evidence="7 8" key="1">
    <citation type="journal article" date="2011" name="Proc. Natl. Acad. Sci. U.S.A.">
        <title>Evolutionary erosion of yeast sex chromosomes by mating-type switching accidents.</title>
        <authorList>
            <person name="Gordon J.L."/>
            <person name="Armisen D."/>
            <person name="Proux-Wera E."/>
            <person name="Oheigeartaigh S.S."/>
            <person name="Byrne K.P."/>
            <person name="Wolfe K.H."/>
        </authorList>
    </citation>
    <scope>NUCLEOTIDE SEQUENCE [LARGE SCALE GENOMIC DNA]</scope>
    <source>
        <strain evidence="8">ATCC 24235 / CBS 4417 / NBRC 1672 / NRRL Y-8282 / UCD 70-5</strain>
    </source>
</reference>
<dbReference type="RefSeq" id="XP_003683802.1">
    <property type="nucleotide sequence ID" value="XM_003683754.1"/>
</dbReference>
<dbReference type="eggNOG" id="KOG1107">
    <property type="taxonomic scope" value="Eukaryota"/>
</dbReference>
<dbReference type="GeneID" id="11532516"/>
<dbReference type="AlphaFoldDB" id="G8BN90"/>
<dbReference type="STRING" id="1071381.G8BN90"/>
<evidence type="ECO:0000256" key="2">
    <source>
        <dbReference type="ARBA" id="ARBA00006536"/>
    </source>
</evidence>
<keyword evidence="5" id="KW-0472">Membrane</keyword>
<protein>
    <recommendedName>
        <fullName evidence="6">Vacuolar protein sorting-associated protein 35</fullName>
    </recommendedName>
</protein>
<gene>
    <name evidence="7" type="primary">TPHA0A02870</name>
    <name evidence="7" type="ordered locus">TPHA_0A02870</name>
</gene>
<dbReference type="GO" id="GO:0030906">
    <property type="term" value="C:retromer, cargo-selective complex"/>
    <property type="evidence" value="ECO:0007669"/>
    <property type="project" value="InterPro"/>
</dbReference>
<evidence type="ECO:0000256" key="4">
    <source>
        <dbReference type="ARBA" id="ARBA00022927"/>
    </source>
</evidence>
<dbReference type="GO" id="GO:0005829">
    <property type="term" value="C:cytosol"/>
    <property type="evidence" value="ECO:0007669"/>
    <property type="project" value="GOC"/>
</dbReference>
<sequence length="863" mass="100305">MVSKKEIVFDIKEQGVLVSRALKNDLLIEAIRHCAKALKILRSSHIPLPLYFEFYTLIDEKCLSVLSRYLTEAQKTNKVDLNEVYTIIQYTGNILPRLYLLITVGKCFLKSNPEYRIEILKDLAEMTRGEQDPIRGIFLRYYISNNITPVFLTEEFKEVDLSFKCDFIMTNFIECNKLWIRLQFQGFLKERIQHIKDREHIRAIIGLQLLQLSNVLNSDIEKYKSDILPVLNQQLIKCNDVMAQKYIFQVILEVFPVSFHLDTIESLLETTLLLNHDLSISEIVDYLIGRINKGIEKFNIQLIEYTKVFWDYLNELNKKIPSLPLSDFIPLLNNIMDISVDEEKVDNINGYFELLYKKLKGSNVEIGKEEHKLLFDFLIFSNLKRVKCNEKFYFKVLTSSSKWYYDLLQLQPREIKGQIIGTLLSNVVNSNSQLTISSSSQVESLLKISKIMLDDSEGNYIDAAKDIIPKVINFIFMSFKSGTFNNSFEITLKIKNWIYDSNHDFIVNVYPSIINQLWKLVRVCQVIERKYSSNADFCQHYNNLSKQLFRHISRCLGDILMVAKEDDKDSIEMAYKLYLNTATLADQFMLVDISNDFFLQAFELLEEKIINKSFDQISLLKVLIQSLQKTKSLNNEDKVYEDLAIRCVVDASKLLKKQTQSCAISSCSYLWWCKSVTIMSSDKIKSNNKFFKDGKRILECLQKSLRLADSVMDNIMSSQIMLEILEICLYYYDTDEKNETHIGFNYINQLISLIQNTIQSLELEMTTTQFANVERNGELGADKIGLWVMGIGNSYIPITSINDVNSSDDVNNNNKHIDHNNIKPVKELSIQDKIYIPISQFTRILKYIESQKQTNKSYNSINI</sequence>
<evidence type="ECO:0000256" key="6">
    <source>
        <dbReference type="PIRNR" id="PIRNR009375"/>
    </source>
</evidence>
<accession>G8BN90</accession>
<evidence type="ECO:0000313" key="7">
    <source>
        <dbReference type="EMBL" id="CCE61368.1"/>
    </source>
</evidence>
<comment type="subcellular location">
    <subcellularLocation>
        <location evidence="1">Membrane</location>
        <topology evidence="1">Peripheral membrane protein</topology>
    </subcellularLocation>
</comment>
<dbReference type="PIRSF" id="PIRSF009375">
    <property type="entry name" value="Retromer_Vps35"/>
    <property type="match status" value="1"/>
</dbReference>
<keyword evidence="8" id="KW-1185">Reference proteome</keyword>
<dbReference type="PANTHER" id="PTHR11099">
    <property type="entry name" value="VACUOLAR SORTING PROTEIN 35"/>
    <property type="match status" value="1"/>
</dbReference>
<dbReference type="Proteomes" id="UP000005666">
    <property type="component" value="Chromosome 1"/>
</dbReference>
<dbReference type="OMA" id="YELYIRV"/>
<dbReference type="InterPro" id="IPR005378">
    <property type="entry name" value="Vps35"/>
</dbReference>
<dbReference type="GO" id="GO:0006886">
    <property type="term" value="P:intracellular protein transport"/>
    <property type="evidence" value="ECO:0007669"/>
    <property type="project" value="TreeGrafter"/>
</dbReference>
<dbReference type="HOGENOM" id="CLU_005836_0_0_1"/>
<comment type="similarity">
    <text evidence="2 6">Belongs to the VPS35 family.</text>
</comment>
<dbReference type="Gene3D" id="1.25.40.660">
    <property type="entry name" value="Vacuolar protein sorting-associated protein 35, helical subcomplex Vps35-C"/>
    <property type="match status" value="1"/>
</dbReference>
<dbReference type="PANTHER" id="PTHR11099:SF0">
    <property type="entry name" value="VACUOLAR PROTEIN SORTING-ASSOCIATED PROTEIN 35"/>
    <property type="match status" value="1"/>
</dbReference>
<dbReference type="OrthoDB" id="10258141at2759"/>
<dbReference type="Pfam" id="PF03635">
    <property type="entry name" value="Vps35"/>
    <property type="match status" value="1"/>
</dbReference>
<dbReference type="KEGG" id="tpf:TPHA_0A02870"/>
<keyword evidence="4 6" id="KW-0653">Protein transport</keyword>
<dbReference type="GO" id="GO:0005770">
    <property type="term" value="C:late endosome"/>
    <property type="evidence" value="ECO:0007669"/>
    <property type="project" value="TreeGrafter"/>
</dbReference>
<keyword evidence="3 6" id="KW-0813">Transport</keyword>
<dbReference type="GO" id="GO:0042147">
    <property type="term" value="P:retrograde transport, endosome to Golgi"/>
    <property type="evidence" value="ECO:0007669"/>
    <property type="project" value="InterPro"/>
</dbReference>
<dbReference type="EMBL" id="HE612856">
    <property type="protein sequence ID" value="CCE61368.1"/>
    <property type="molecule type" value="Genomic_DNA"/>
</dbReference>
<comment type="function">
    <text evidence="6">Plays a role in vesicular protein sorting.</text>
</comment>
<organism evidence="7 8">
    <name type="scientific">Tetrapisispora phaffii (strain ATCC 24235 / CBS 4417 / NBRC 1672 / NRRL Y-8282 / UCD 70-5)</name>
    <name type="common">Yeast</name>
    <name type="synonym">Fabospora phaffii</name>
    <dbReference type="NCBI Taxonomy" id="1071381"/>
    <lineage>
        <taxon>Eukaryota</taxon>
        <taxon>Fungi</taxon>
        <taxon>Dikarya</taxon>
        <taxon>Ascomycota</taxon>
        <taxon>Saccharomycotina</taxon>
        <taxon>Saccharomycetes</taxon>
        <taxon>Saccharomycetales</taxon>
        <taxon>Saccharomycetaceae</taxon>
        <taxon>Tetrapisispora</taxon>
    </lineage>
</organism>
<evidence type="ECO:0000256" key="3">
    <source>
        <dbReference type="ARBA" id="ARBA00022448"/>
    </source>
</evidence>